<feature type="transmembrane region" description="Helical" evidence="8">
    <location>
        <begin position="205"/>
        <end position="226"/>
    </location>
</feature>
<dbReference type="Gene3D" id="1.20.1740.10">
    <property type="entry name" value="Amino acid/polyamine transporter I"/>
    <property type="match status" value="1"/>
</dbReference>
<evidence type="ECO:0000313" key="10">
    <source>
        <dbReference type="EMBL" id="CAE0656180.1"/>
    </source>
</evidence>
<feature type="transmembrane region" description="Helical" evidence="8">
    <location>
        <begin position="279"/>
        <end position="306"/>
    </location>
</feature>
<comment type="subcellular location">
    <subcellularLocation>
        <location evidence="1">Membrane</location>
        <topology evidence="1">Multi-pass membrane protein</topology>
    </subcellularLocation>
</comment>
<name>A0A6V1XUJ0_HETAK</name>
<dbReference type="PANTHER" id="PTHR22950">
    <property type="entry name" value="AMINO ACID TRANSPORTER"/>
    <property type="match status" value="1"/>
</dbReference>
<feature type="transmembrane region" description="Helical" evidence="8">
    <location>
        <begin position="61"/>
        <end position="80"/>
    </location>
</feature>
<evidence type="ECO:0000256" key="3">
    <source>
        <dbReference type="ARBA" id="ARBA00022448"/>
    </source>
</evidence>
<dbReference type="GO" id="GO:0016020">
    <property type="term" value="C:membrane"/>
    <property type="evidence" value="ECO:0007669"/>
    <property type="project" value="UniProtKB-SubCell"/>
</dbReference>
<feature type="transmembrane region" description="Helical" evidence="8">
    <location>
        <begin position="366"/>
        <end position="388"/>
    </location>
</feature>
<keyword evidence="7 8" id="KW-0472">Membrane</keyword>
<dbReference type="InterPro" id="IPR013057">
    <property type="entry name" value="AA_transpt_TM"/>
</dbReference>
<dbReference type="AlphaFoldDB" id="A0A6V1XUJ0"/>
<evidence type="ECO:0000256" key="4">
    <source>
        <dbReference type="ARBA" id="ARBA00022692"/>
    </source>
</evidence>
<feature type="transmembrane region" description="Helical" evidence="8">
    <location>
        <begin position="432"/>
        <end position="457"/>
    </location>
</feature>
<evidence type="ECO:0000256" key="5">
    <source>
        <dbReference type="ARBA" id="ARBA00022970"/>
    </source>
</evidence>
<reference evidence="10" key="1">
    <citation type="submission" date="2021-01" db="EMBL/GenBank/DDBJ databases">
        <authorList>
            <person name="Corre E."/>
            <person name="Pelletier E."/>
            <person name="Niang G."/>
            <person name="Scheremetjew M."/>
            <person name="Finn R."/>
            <person name="Kale V."/>
            <person name="Holt S."/>
            <person name="Cochrane G."/>
            <person name="Meng A."/>
            <person name="Brown T."/>
            <person name="Cohen L."/>
        </authorList>
    </citation>
    <scope>NUCLEOTIDE SEQUENCE</scope>
    <source>
        <strain evidence="10">CCMP3107</strain>
    </source>
</reference>
<dbReference type="PANTHER" id="PTHR22950:SF458">
    <property type="entry name" value="SODIUM-COUPLED NEUTRAL AMINO ACID TRANSPORTER 11-RELATED"/>
    <property type="match status" value="1"/>
</dbReference>
<dbReference type="GO" id="GO:0015179">
    <property type="term" value="F:L-amino acid transmembrane transporter activity"/>
    <property type="evidence" value="ECO:0007669"/>
    <property type="project" value="TreeGrafter"/>
</dbReference>
<dbReference type="Pfam" id="PF01490">
    <property type="entry name" value="Aa_trans"/>
    <property type="match status" value="1"/>
</dbReference>
<comment type="similarity">
    <text evidence="2">Belongs to the amino acid/polyamine transporter 2 family.</text>
</comment>
<feature type="transmembrane region" description="Helical" evidence="8">
    <location>
        <begin position="138"/>
        <end position="157"/>
    </location>
</feature>
<keyword evidence="5" id="KW-0029">Amino-acid transport</keyword>
<accession>A0A6V1XUJ0</accession>
<feature type="transmembrane region" description="Helical" evidence="8">
    <location>
        <begin position="177"/>
        <end position="198"/>
    </location>
</feature>
<proteinExistence type="inferred from homology"/>
<feature type="transmembrane region" description="Helical" evidence="8">
    <location>
        <begin position="246"/>
        <end position="267"/>
    </location>
</feature>
<feature type="transmembrane region" description="Helical" evidence="8">
    <location>
        <begin position="92"/>
        <end position="117"/>
    </location>
</feature>
<dbReference type="EMBL" id="HBIU01063125">
    <property type="protein sequence ID" value="CAE0656180.1"/>
    <property type="molecule type" value="Transcribed_RNA"/>
</dbReference>
<organism evidence="10">
    <name type="scientific">Heterosigma akashiwo</name>
    <name type="common">Chromophytic alga</name>
    <name type="synonym">Heterosigma carterae</name>
    <dbReference type="NCBI Taxonomy" id="2829"/>
    <lineage>
        <taxon>Eukaryota</taxon>
        <taxon>Sar</taxon>
        <taxon>Stramenopiles</taxon>
        <taxon>Ochrophyta</taxon>
        <taxon>Raphidophyceae</taxon>
        <taxon>Chattonellales</taxon>
        <taxon>Chattonellaceae</taxon>
        <taxon>Heterosigma</taxon>
    </lineage>
</organism>
<evidence type="ECO:0000256" key="6">
    <source>
        <dbReference type="ARBA" id="ARBA00022989"/>
    </source>
</evidence>
<feature type="transmembrane region" description="Helical" evidence="8">
    <location>
        <begin position="394"/>
        <end position="420"/>
    </location>
</feature>
<evidence type="ECO:0000256" key="7">
    <source>
        <dbReference type="ARBA" id="ARBA00023136"/>
    </source>
</evidence>
<evidence type="ECO:0000256" key="8">
    <source>
        <dbReference type="SAM" id="Phobius"/>
    </source>
</evidence>
<feature type="domain" description="Amino acid transporter transmembrane" evidence="9">
    <location>
        <begin position="66"/>
        <end position="453"/>
    </location>
</feature>
<keyword evidence="4 8" id="KW-0812">Transmembrane</keyword>
<evidence type="ECO:0000256" key="1">
    <source>
        <dbReference type="ARBA" id="ARBA00004141"/>
    </source>
</evidence>
<evidence type="ECO:0000256" key="2">
    <source>
        <dbReference type="ARBA" id="ARBA00008066"/>
    </source>
</evidence>
<feature type="transmembrane region" description="Helical" evidence="8">
    <location>
        <begin position="326"/>
        <end position="345"/>
    </location>
</feature>
<keyword evidence="3" id="KW-0813">Transport</keyword>
<protein>
    <recommendedName>
        <fullName evidence="9">Amino acid transporter transmembrane domain-containing protein</fullName>
    </recommendedName>
</protein>
<evidence type="ECO:0000259" key="9">
    <source>
        <dbReference type="Pfam" id="PF01490"/>
    </source>
</evidence>
<gene>
    <name evidence="10" type="ORF">HAKA00212_LOCUS27134</name>
</gene>
<sequence>MMAKTKEGTEQKLDATLLENGRVPEDIDISQRSEDPALFSGKSLRKMLKWRNPFETKKPKNGRGGTIFLILNTMIGSGILNQPQVFADSGIIGAFLMYGISCYAIWLGLQLLIEVGVAHKALGFTEVANLAFGRRGDLLVDWSIVVGNFGALLSYMVVISGELTVLLEGWTGESGKWYTSELFNLPLATLFLVLPFCLQRFYGHFVLISIFSIFAISTVLVVVLFFGPTVGADDRAASGAINWFSLSGTFSSLGSALFALSCAYAAFHAFEAMRRNTGAAWAGATTPAVVIGAGMCTSMGLAGYLSFRDYTEGDILDNFSGSGWDFMKILLIIHLLLYIPIDFVVMRHSVCKIFGWNVDTMHIAPYLVLTAILLAFTAGCVMALYAVGVAEGDAFGYILDFTGGLTAPILSFICPGAFYLKLMPRKDAPNWDLAFALLIFGFITIVLAPAATIYSIVEEYSS</sequence>
<keyword evidence="6 8" id="KW-1133">Transmembrane helix</keyword>